<feature type="compositionally biased region" description="Polar residues" evidence="1">
    <location>
        <begin position="30"/>
        <end position="46"/>
    </location>
</feature>
<accession>A0A6S6VPN4</accession>
<feature type="region of interest" description="Disordered" evidence="1">
    <location>
        <begin position="29"/>
        <end position="127"/>
    </location>
</feature>
<dbReference type="Proteomes" id="UP000472372">
    <property type="component" value="Chromosome 1"/>
</dbReference>
<name>A0A6S6VPN4_9PLEO</name>
<protein>
    <submittedName>
        <fullName evidence="2">Uncharacterized protein</fullName>
    </submittedName>
</protein>
<evidence type="ECO:0000313" key="2">
    <source>
        <dbReference type="EMBL" id="CAE6999004.1"/>
    </source>
</evidence>
<feature type="compositionally biased region" description="Acidic residues" evidence="1">
    <location>
        <begin position="178"/>
        <end position="201"/>
    </location>
</feature>
<evidence type="ECO:0000313" key="3">
    <source>
        <dbReference type="Proteomes" id="UP000472372"/>
    </source>
</evidence>
<reference evidence="2" key="1">
    <citation type="submission" date="2021-02" db="EMBL/GenBank/DDBJ databases">
        <authorList>
            <person name="Syme A R."/>
            <person name="Syme A R."/>
            <person name="Moolhuijzen P."/>
        </authorList>
    </citation>
    <scope>NUCLEOTIDE SEQUENCE</scope>
    <source>
        <strain evidence="2">W1-1</strain>
    </source>
</reference>
<organism evidence="2 3">
    <name type="scientific">Pyrenophora teres f. teres</name>
    <dbReference type="NCBI Taxonomy" id="97479"/>
    <lineage>
        <taxon>Eukaryota</taxon>
        <taxon>Fungi</taxon>
        <taxon>Dikarya</taxon>
        <taxon>Ascomycota</taxon>
        <taxon>Pezizomycotina</taxon>
        <taxon>Dothideomycetes</taxon>
        <taxon>Pleosporomycetidae</taxon>
        <taxon>Pleosporales</taxon>
        <taxon>Pleosporineae</taxon>
        <taxon>Pleosporaceae</taxon>
        <taxon>Pyrenophora</taxon>
    </lineage>
</organism>
<evidence type="ECO:0000256" key="1">
    <source>
        <dbReference type="SAM" id="MobiDB-lite"/>
    </source>
</evidence>
<sequence>MSTETKAKIPKWVRDAAIDPRQRTIYAFLSQETSLQPPPNSTQKPGQRTIYAFLSQETSLQPPPNSTQKPGQRLSFRDDDPLTAGPSGTKRRPPDSSMKLSPLPPAKRSKSYSSPYGNSRNNPIILDDETQDLRTTLGAKNKPILLDQKADTTASITPGRRPMLPRTAKEHVSYSEISIEDDECSTAEDDERSTAEDEADSDLYHNSMYSGTDTNSDISDISNIDVYLSDSSDRDGVSNNMTEISTIKHANAKRDINQAPRTTSHSKAEHRSFVLLLRKAPTQSNVETITTYGFCSVMGKPEDPIEIPTPELFDVTATSEKIVEDIETIAPLLSPNHPLIKRFIRRIQKQPFLPHITPKKEKSPTTWTKTDPYMDQWWTKAVNEEPRPRGAPEWLPADQSARVKPTGNLDSPLMVVTGFPLLSKIHPLYATVDDISQATIWDLYSKLGYHTAKSASTHVSMLHFDTIPVQINRQLVSSGKPHKDLSMKATKAYWYSVNESLLQNSRSKVALILGDSAQDMYLASLWSRKMNYRKIYARHDYRNLRPIAILELDWSGQIQRIAILAPHPEVFAHLRSTIVGPLQRKCAIYERLIDVALIILEGETVLPSGLSSSEFYRHLRFGQVTHISQFFGTDDDLATMFNRPCGATQRLMGFLDRFPQINDQLDRIRRIEAATRRNPRDSAAYWRENTTVAVYGPHALTLEILAVQSFEKIRMNNKAQVAKRSKKRKGGSHNA</sequence>
<proteinExistence type="predicted"/>
<gene>
    <name evidence="2" type="ORF">PTTW11_00822</name>
</gene>
<feature type="compositionally biased region" description="Polar residues" evidence="1">
    <location>
        <begin position="111"/>
        <end position="122"/>
    </location>
</feature>
<feature type="compositionally biased region" description="Polar residues" evidence="1">
    <location>
        <begin position="207"/>
        <end position="216"/>
    </location>
</feature>
<dbReference type="AlphaFoldDB" id="A0A6S6VPN4"/>
<feature type="compositionally biased region" description="Polar residues" evidence="1">
    <location>
        <begin position="55"/>
        <end position="70"/>
    </location>
</feature>
<feature type="region of interest" description="Disordered" evidence="1">
    <location>
        <begin position="151"/>
        <end position="216"/>
    </location>
</feature>
<dbReference type="EMBL" id="HG992977">
    <property type="protein sequence ID" value="CAE6999004.1"/>
    <property type="molecule type" value="Genomic_DNA"/>
</dbReference>